<dbReference type="EMBL" id="JAYMGO010000006">
    <property type="protein sequence ID" value="KAL1273040.1"/>
    <property type="molecule type" value="Genomic_DNA"/>
</dbReference>
<protein>
    <submittedName>
        <fullName evidence="1">Uncharacterized protein</fullName>
    </submittedName>
</protein>
<accession>A0ABR3N8J0</accession>
<sequence>MAASPAEPLKSVASAPIPPEVAAPTVEPLCLSFHSYGSRLGTLPWLPAPPYLSAPPWLPALFWLHAPSCHPSPLPQSQGPPPVSWSVHDLPRLSPDSCPCFLNSFSHVSLAPHVIVMFYPCLCVMF</sequence>
<keyword evidence="2" id="KW-1185">Reference proteome</keyword>
<evidence type="ECO:0000313" key="1">
    <source>
        <dbReference type="EMBL" id="KAL1273040.1"/>
    </source>
</evidence>
<comment type="caution">
    <text evidence="1">The sequence shown here is derived from an EMBL/GenBank/DDBJ whole genome shotgun (WGS) entry which is preliminary data.</text>
</comment>
<reference evidence="1 2" key="1">
    <citation type="submission" date="2023-09" db="EMBL/GenBank/DDBJ databases">
        <authorList>
            <person name="Wang M."/>
        </authorList>
    </citation>
    <scope>NUCLEOTIDE SEQUENCE [LARGE SCALE GENOMIC DNA]</scope>
    <source>
        <strain evidence="1">GT-2023</strain>
        <tissue evidence="1">Liver</tissue>
    </source>
</reference>
<organism evidence="1 2">
    <name type="scientific">Cirrhinus molitorella</name>
    <name type="common">mud carp</name>
    <dbReference type="NCBI Taxonomy" id="172907"/>
    <lineage>
        <taxon>Eukaryota</taxon>
        <taxon>Metazoa</taxon>
        <taxon>Chordata</taxon>
        <taxon>Craniata</taxon>
        <taxon>Vertebrata</taxon>
        <taxon>Euteleostomi</taxon>
        <taxon>Actinopterygii</taxon>
        <taxon>Neopterygii</taxon>
        <taxon>Teleostei</taxon>
        <taxon>Ostariophysi</taxon>
        <taxon>Cypriniformes</taxon>
        <taxon>Cyprinidae</taxon>
        <taxon>Labeoninae</taxon>
        <taxon>Labeonini</taxon>
        <taxon>Cirrhinus</taxon>
    </lineage>
</organism>
<proteinExistence type="predicted"/>
<name>A0ABR3N8J0_9TELE</name>
<evidence type="ECO:0000313" key="2">
    <source>
        <dbReference type="Proteomes" id="UP001558613"/>
    </source>
</evidence>
<gene>
    <name evidence="1" type="ORF">QQF64_028902</name>
</gene>
<dbReference type="Proteomes" id="UP001558613">
    <property type="component" value="Unassembled WGS sequence"/>
</dbReference>